<protein>
    <submittedName>
        <fullName evidence="3">Methyltransferase domain-containing protein</fullName>
    </submittedName>
</protein>
<sequence length="237" mass="27447">MNNRVTSGFNPNLFHPFFFVRKGLYKAIKKYAGELQGVLMDFGCGSKPYKALFNVEQYIGVDYNGDGHSHEKEEIDVFYDGKTIPFPDAHFDAVFSSEVFEHLFNLEEILPELNRVMKPKSKILITCPFVWNEHEVPNDYARYTQFALKHLLEKNGFTLLTTDKSGTFITTIFQMMVVYNVQYILPLFGFLMKISPIRFILKFLFILLPNLTGTILNALLPKKQDFYQNTIVLAEKN</sequence>
<proteinExistence type="predicted"/>
<organism evidence="3 4">
    <name type="scientific">Chitinophaga defluvii</name>
    <dbReference type="NCBI Taxonomy" id="3163343"/>
    <lineage>
        <taxon>Bacteria</taxon>
        <taxon>Pseudomonadati</taxon>
        <taxon>Bacteroidota</taxon>
        <taxon>Chitinophagia</taxon>
        <taxon>Chitinophagales</taxon>
        <taxon>Chitinophagaceae</taxon>
        <taxon>Chitinophaga</taxon>
    </lineage>
</organism>
<evidence type="ECO:0000259" key="2">
    <source>
        <dbReference type="Pfam" id="PF08241"/>
    </source>
</evidence>
<keyword evidence="1" id="KW-0812">Transmembrane</keyword>
<keyword evidence="3" id="KW-0808">Transferase</keyword>
<gene>
    <name evidence="3" type="ORF">ABR189_19385</name>
</gene>
<dbReference type="GO" id="GO:0032259">
    <property type="term" value="P:methylation"/>
    <property type="evidence" value="ECO:0007669"/>
    <property type="project" value="UniProtKB-KW"/>
</dbReference>
<accession>A0ABV2TB73</accession>
<keyword evidence="3" id="KW-0489">Methyltransferase</keyword>
<keyword evidence="4" id="KW-1185">Reference proteome</keyword>
<dbReference type="InterPro" id="IPR013216">
    <property type="entry name" value="Methyltransf_11"/>
</dbReference>
<dbReference type="GO" id="GO:0008168">
    <property type="term" value="F:methyltransferase activity"/>
    <property type="evidence" value="ECO:0007669"/>
    <property type="project" value="UniProtKB-KW"/>
</dbReference>
<dbReference type="SUPFAM" id="SSF53335">
    <property type="entry name" value="S-adenosyl-L-methionine-dependent methyltransferases"/>
    <property type="match status" value="1"/>
</dbReference>
<evidence type="ECO:0000313" key="3">
    <source>
        <dbReference type="EMBL" id="MET6999560.1"/>
    </source>
</evidence>
<evidence type="ECO:0000256" key="1">
    <source>
        <dbReference type="SAM" id="Phobius"/>
    </source>
</evidence>
<name>A0ABV2TB73_9BACT</name>
<keyword evidence="1" id="KW-1133">Transmembrane helix</keyword>
<dbReference type="Proteomes" id="UP001549749">
    <property type="component" value="Unassembled WGS sequence"/>
</dbReference>
<evidence type="ECO:0000313" key="4">
    <source>
        <dbReference type="Proteomes" id="UP001549749"/>
    </source>
</evidence>
<feature type="transmembrane region" description="Helical" evidence="1">
    <location>
        <begin position="172"/>
        <end position="192"/>
    </location>
</feature>
<dbReference type="Pfam" id="PF08241">
    <property type="entry name" value="Methyltransf_11"/>
    <property type="match status" value="1"/>
</dbReference>
<reference evidence="3 4" key="1">
    <citation type="submission" date="2024-06" db="EMBL/GenBank/DDBJ databases">
        <title>Chitinophaga defluvii sp. nov., isolated from municipal sewage.</title>
        <authorList>
            <person name="Zhang L."/>
        </authorList>
    </citation>
    <scope>NUCLEOTIDE SEQUENCE [LARGE SCALE GENOMIC DNA]</scope>
    <source>
        <strain evidence="3 4">H8</strain>
    </source>
</reference>
<keyword evidence="1" id="KW-0472">Membrane</keyword>
<dbReference type="InterPro" id="IPR029063">
    <property type="entry name" value="SAM-dependent_MTases_sf"/>
</dbReference>
<feature type="domain" description="Methyltransferase type 11" evidence="2">
    <location>
        <begin position="41"/>
        <end position="125"/>
    </location>
</feature>
<comment type="caution">
    <text evidence="3">The sequence shown here is derived from an EMBL/GenBank/DDBJ whole genome shotgun (WGS) entry which is preliminary data.</text>
</comment>
<feature type="transmembrane region" description="Helical" evidence="1">
    <location>
        <begin position="199"/>
        <end position="220"/>
    </location>
</feature>
<dbReference type="EMBL" id="JBEXAC010000002">
    <property type="protein sequence ID" value="MET6999560.1"/>
    <property type="molecule type" value="Genomic_DNA"/>
</dbReference>
<dbReference type="RefSeq" id="WP_354662124.1">
    <property type="nucleotide sequence ID" value="NZ_JBEXAC010000002.1"/>
</dbReference>
<dbReference type="Gene3D" id="3.40.50.150">
    <property type="entry name" value="Vaccinia Virus protein VP39"/>
    <property type="match status" value="1"/>
</dbReference>